<protein>
    <submittedName>
        <fullName evidence="2">Uncharacterized protein</fullName>
    </submittedName>
</protein>
<evidence type="ECO:0000313" key="3">
    <source>
        <dbReference type="Proteomes" id="UP001209878"/>
    </source>
</evidence>
<dbReference type="Gene3D" id="1.20.5.340">
    <property type="match status" value="1"/>
</dbReference>
<comment type="caution">
    <text evidence="2">The sequence shown here is derived from an EMBL/GenBank/DDBJ whole genome shotgun (WGS) entry which is preliminary data.</text>
</comment>
<feature type="compositionally biased region" description="Basic and acidic residues" evidence="1">
    <location>
        <begin position="1"/>
        <end position="12"/>
    </location>
</feature>
<accession>A0AAD9NW68</accession>
<proteinExistence type="predicted"/>
<dbReference type="AlphaFoldDB" id="A0AAD9NW68"/>
<feature type="region of interest" description="Disordered" evidence="1">
    <location>
        <begin position="1"/>
        <end position="25"/>
    </location>
</feature>
<dbReference type="EMBL" id="JAODUO010000354">
    <property type="protein sequence ID" value="KAK2182424.1"/>
    <property type="molecule type" value="Genomic_DNA"/>
</dbReference>
<gene>
    <name evidence="2" type="ORF">NP493_354g02016</name>
</gene>
<organism evidence="2 3">
    <name type="scientific">Ridgeia piscesae</name>
    <name type="common">Tubeworm</name>
    <dbReference type="NCBI Taxonomy" id="27915"/>
    <lineage>
        <taxon>Eukaryota</taxon>
        <taxon>Metazoa</taxon>
        <taxon>Spiralia</taxon>
        <taxon>Lophotrochozoa</taxon>
        <taxon>Annelida</taxon>
        <taxon>Polychaeta</taxon>
        <taxon>Sedentaria</taxon>
        <taxon>Canalipalpata</taxon>
        <taxon>Sabellida</taxon>
        <taxon>Siboglinidae</taxon>
        <taxon>Ridgeia</taxon>
    </lineage>
</organism>
<dbReference type="Proteomes" id="UP001209878">
    <property type="component" value="Unassembled WGS sequence"/>
</dbReference>
<evidence type="ECO:0000313" key="2">
    <source>
        <dbReference type="EMBL" id="KAK2182424.1"/>
    </source>
</evidence>
<keyword evidence="3" id="KW-1185">Reference proteome</keyword>
<sequence length="107" mass="11612">MPFAKRVVEPTRVRAASPGSSRADTLTGETPRVVIDRELTINAFANRALVTALRQLSNLAKQADDICAELTDECQAVSQRTGKLSGRVSDLSQTIKALDSRTVTVRE</sequence>
<reference evidence="2" key="1">
    <citation type="journal article" date="2023" name="Mol. Biol. Evol.">
        <title>Third-Generation Sequencing Reveals the Adaptive Role of the Epigenome in Three Deep-Sea Polychaetes.</title>
        <authorList>
            <person name="Perez M."/>
            <person name="Aroh O."/>
            <person name="Sun Y."/>
            <person name="Lan Y."/>
            <person name="Juniper S.K."/>
            <person name="Young C.R."/>
            <person name="Angers B."/>
            <person name="Qian P.Y."/>
        </authorList>
    </citation>
    <scope>NUCLEOTIDE SEQUENCE</scope>
    <source>
        <strain evidence="2">R07B-5</strain>
    </source>
</reference>
<name>A0AAD9NW68_RIDPI</name>
<evidence type="ECO:0000256" key="1">
    <source>
        <dbReference type="SAM" id="MobiDB-lite"/>
    </source>
</evidence>